<sequence length="53" mass="6104">MAVEIIQTQENVYRVNNKCVYIDSYDNAKALQELTTAENEAFLKHINSKNKLS</sequence>
<organism evidence="1 2">
    <name type="scientific">Flavobacterium suaedae</name>
    <dbReference type="NCBI Taxonomy" id="1767027"/>
    <lineage>
        <taxon>Bacteria</taxon>
        <taxon>Pseudomonadati</taxon>
        <taxon>Bacteroidota</taxon>
        <taxon>Flavobacteriia</taxon>
        <taxon>Flavobacteriales</taxon>
        <taxon>Flavobacteriaceae</taxon>
        <taxon>Flavobacterium</taxon>
    </lineage>
</organism>
<reference evidence="2" key="1">
    <citation type="journal article" date="2019" name="Int. J. Syst. Evol. Microbiol.">
        <title>The Global Catalogue of Microorganisms (GCM) 10K type strain sequencing project: providing services to taxonomists for standard genome sequencing and annotation.</title>
        <authorList>
            <consortium name="The Broad Institute Genomics Platform"/>
            <consortium name="The Broad Institute Genome Sequencing Center for Infectious Disease"/>
            <person name="Wu L."/>
            <person name="Ma J."/>
        </authorList>
    </citation>
    <scope>NUCLEOTIDE SEQUENCE [LARGE SCALE GENOMIC DNA]</scope>
    <source>
        <strain evidence="2">CGMCC 1.15461</strain>
    </source>
</reference>
<keyword evidence="2" id="KW-1185">Reference proteome</keyword>
<accession>A0ABQ1K2T6</accession>
<evidence type="ECO:0000313" key="2">
    <source>
        <dbReference type="Proteomes" id="UP000615760"/>
    </source>
</evidence>
<dbReference type="EMBL" id="BMJE01000006">
    <property type="protein sequence ID" value="GGB82725.1"/>
    <property type="molecule type" value="Genomic_DNA"/>
</dbReference>
<comment type="caution">
    <text evidence="1">The sequence shown here is derived from an EMBL/GenBank/DDBJ whole genome shotgun (WGS) entry which is preliminary data.</text>
</comment>
<dbReference type="RefSeq" id="WP_188621490.1">
    <property type="nucleotide sequence ID" value="NZ_BMJE01000006.1"/>
</dbReference>
<gene>
    <name evidence="1" type="ORF">GCM10007424_23450</name>
</gene>
<protein>
    <submittedName>
        <fullName evidence="1">Uncharacterized protein</fullName>
    </submittedName>
</protein>
<dbReference type="Proteomes" id="UP000615760">
    <property type="component" value="Unassembled WGS sequence"/>
</dbReference>
<proteinExistence type="predicted"/>
<name>A0ABQ1K2T6_9FLAO</name>
<evidence type="ECO:0000313" key="1">
    <source>
        <dbReference type="EMBL" id="GGB82725.1"/>
    </source>
</evidence>